<keyword evidence="9" id="KW-1185">Reference proteome</keyword>
<dbReference type="PANTHER" id="PTHR42852">
    <property type="entry name" value="THIOL:DISULFIDE INTERCHANGE PROTEIN DSBE"/>
    <property type="match status" value="1"/>
</dbReference>
<proteinExistence type="predicted"/>
<dbReference type="PROSITE" id="PS51352">
    <property type="entry name" value="THIOREDOXIN_2"/>
    <property type="match status" value="1"/>
</dbReference>
<dbReference type="InterPro" id="IPR013740">
    <property type="entry name" value="Redoxin"/>
</dbReference>
<dbReference type="PANTHER" id="PTHR42852:SF6">
    <property type="entry name" value="THIOL:DISULFIDE INTERCHANGE PROTEIN DSBE"/>
    <property type="match status" value="1"/>
</dbReference>
<keyword evidence="4" id="KW-1015">Disulfide bond</keyword>
<dbReference type="Gene3D" id="3.40.30.10">
    <property type="entry name" value="Glutaredoxin"/>
    <property type="match status" value="1"/>
</dbReference>
<accession>A0ABN2L4N9</accession>
<evidence type="ECO:0000313" key="8">
    <source>
        <dbReference type="EMBL" id="GAA1774947.1"/>
    </source>
</evidence>
<dbReference type="InterPro" id="IPR013766">
    <property type="entry name" value="Thioredoxin_domain"/>
</dbReference>
<dbReference type="SUPFAM" id="SSF52833">
    <property type="entry name" value="Thioredoxin-like"/>
    <property type="match status" value="1"/>
</dbReference>
<keyword evidence="2" id="KW-0201">Cytochrome c-type biogenesis</keyword>
<dbReference type="EMBL" id="BAAALS010000041">
    <property type="protein sequence ID" value="GAA1774947.1"/>
    <property type="molecule type" value="Genomic_DNA"/>
</dbReference>
<dbReference type="Pfam" id="PF08534">
    <property type="entry name" value="Redoxin"/>
    <property type="match status" value="1"/>
</dbReference>
<evidence type="ECO:0000256" key="3">
    <source>
        <dbReference type="ARBA" id="ARBA00022968"/>
    </source>
</evidence>
<keyword evidence="6" id="KW-0732">Signal</keyword>
<keyword evidence="3" id="KW-0812">Transmembrane</keyword>
<organism evidence="8 9">
    <name type="scientific">Luedemannella helvata</name>
    <dbReference type="NCBI Taxonomy" id="349315"/>
    <lineage>
        <taxon>Bacteria</taxon>
        <taxon>Bacillati</taxon>
        <taxon>Actinomycetota</taxon>
        <taxon>Actinomycetes</taxon>
        <taxon>Micromonosporales</taxon>
        <taxon>Micromonosporaceae</taxon>
        <taxon>Luedemannella</taxon>
    </lineage>
</organism>
<sequence length="178" mass="19004">MRRLALIAAFTAALVTLTACSGTGQSPPSLVAVYPVAERGEVQKVAGDLLDGGSYDISSHAGDVVVINFWASWCGPCRVEKDDLEQTYQATKASGVAFLGVNIRDDRDKAKQFIAGQVSYPSLFDPASKLALTFNIPPTSLPATIILDRQHRVAAMIRKAMLRSDLEPIVAQIAAESA</sequence>
<dbReference type="PROSITE" id="PS51257">
    <property type="entry name" value="PROKAR_LIPOPROTEIN"/>
    <property type="match status" value="1"/>
</dbReference>
<dbReference type="CDD" id="cd02966">
    <property type="entry name" value="TlpA_like_family"/>
    <property type="match status" value="1"/>
</dbReference>
<name>A0ABN2L4N9_9ACTN</name>
<feature type="domain" description="Thioredoxin" evidence="7">
    <location>
        <begin position="21"/>
        <end position="175"/>
    </location>
</feature>
<comment type="caution">
    <text evidence="8">The sequence shown here is derived from an EMBL/GenBank/DDBJ whole genome shotgun (WGS) entry which is preliminary data.</text>
</comment>
<keyword evidence="5" id="KW-0676">Redox-active center</keyword>
<dbReference type="InterPro" id="IPR036249">
    <property type="entry name" value="Thioredoxin-like_sf"/>
</dbReference>
<evidence type="ECO:0000313" key="9">
    <source>
        <dbReference type="Proteomes" id="UP001500655"/>
    </source>
</evidence>
<feature type="signal peptide" evidence="6">
    <location>
        <begin position="1"/>
        <end position="21"/>
    </location>
</feature>
<dbReference type="InterPro" id="IPR050553">
    <property type="entry name" value="Thioredoxin_ResA/DsbE_sf"/>
</dbReference>
<evidence type="ECO:0000256" key="4">
    <source>
        <dbReference type="ARBA" id="ARBA00023157"/>
    </source>
</evidence>
<dbReference type="InterPro" id="IPR017937">
    <property type="entry name" value="Thioredoxin_CS"/>
</dbReference>
<feature type="chain" id="PRO_5046609262" description="Thioredoxin domain-containing protein" evidence="6">
    <location>
        <begin position="22"/>
        <end position="178"/>
    </location>
</feature>
<keyword evidence="3" id="KW-0735">Signal-anchor</keyword>
<dbReference type="Proteomes" id="UP001500655">
    <property type="component" value="Unassembled WGS sequence"/>
</dbReference>
<reference evidence="9" key="1">
    <citation type="journal article" date="2019" name="Int. J. Syst. Evol. Microbiol.">
        <title>The Global Catalogue of Microorganisms (GCM) 10K type strain sequencing project: providing services to taxonomists for standard genome sequencing and annotation.</title>
        <authorList>
            <consortium name="The Broad Institute Genomics Platform"/>
            <consortium name="The Broad Institute Genome Sequencing Center for Infectious Disease"/>
            <person name="Wu L."/>
            <person name="Ma J."/>
        </authorList>
    </citation>
    <scope>NUCLEOTIDE SEQUENCE [LARGE SCALE GENOMIC DNA]</scope>
    <source>
        <strain evidence="9">JCM 13249</strain>
    </source>
</reference>
<gene>
    <name evidence="8" type="ORF">GCM10009681_53180</name>
</gene>
<evidence type="ECO:0000256" key="5">
    <source>
        <dbReference type="ARBA" id="ARBA00023284"/>
    </source>
</evidence>
<dbReference type="PROSITE" id="PS00194">
    <property type="entry name" value="THIOREDOXIN_1"/>
    <property type="match status" value="1"/>
</dbReference>
<protein>
    <recommendedName>
        <fullName evidence="7">Thioredoxin domain-containing protein</fullName>
    </recommendedName>
</protein>
<comment type="subcellular location">
    <subcellularLocation>
        <location evidence="1">Cell envelope</location>
    </subcellularLocation>
</comment>
<evidence type="ECO:0000256" key="2">
    <source>
        <dbReference type="ARBA" id="ARBA00022748"/>
    </source>
</evidence>
<evidence type="ECO:0000256" key="1">
    <source>
        <dbReference type="ARBA" id="ARBA00004196"/>
    </source>
</evidence>
<evidence type="ECO:0000259" key="7">
    <source>
        <dbReference type="PROSITE" id="PS51352"/>
    </source>
</evidence>
<evidence type="ECO:0000256" key="6">
    <source>
        <dbReference type="SAM" id="SignalP"/>
    </source>
</evidence>